<dbReference type="GO" id="GO:0071555">
    <property type="term" value="P:cell wall organization"/>
    <property type="evidence" value="ECO:0007669"/>
    <property type="project" value="UniProtKB-UniRule"/>
</dbReference>
<name>A0A1G8DU97_9PROT</name>
<dbReference type="PANTHER" id="PTHR38589:SF1">
    <property type="entry name" value="BLR0621 PROTEIN"/>
    <property type="match status" value="1"/>
</dbReference>
<keyword evidence="6 7" id="KW-0961">Cell wall biogenesis/degradation</keyword>
<keyword evidence="3" id="KW-0808">Transferase</keyword>
<feature type="region of interest" description="Disordered" evidence="8">
    <location>
        <begin position="22"/>
        <end position="43"/>
    </location>
</feature>
<dbReference type="GO" id="GO:0008360">
    <property type="term" value="P:regulation of cell shape"/>
    <property type="evidence" value="ECO:0007669"/>
    <property type="project" value="UniProtKB-UniRule"/>
</dbReference>
<dbReference type="InterPro" id="IPR038063">
    <property type="entry name" value="Transpep_catalytic_dom"/>
</dbReference>
<evidence type="ECO:0000256" key="4">
    <source>
        <dbReference type="ARBA" id="ARBA00022960"/>
    </source>
</evidence>
<comment type="pathway">
    <text evidence="1 7">Cell wall biogenesis; peptidoglycan biosynthesis.</text>
</comment>
<evidence type="ECO:0000313" key="10">
    <source>
        <dbReference type="EMBL" id="SDH61185.1"/>
    </source>
</evidence>
<keyword evidence="5 7" id="KW-0573">Peptidoglycan synthesis</keyword>
<feature type="active site" description="Proton donor/acceptor" evidence="7">
    <location>
        <position position="129"/>
    </location>
</feature>
<dbReference type="GO" id="GO:0009252">
    <property type="term" value="P:peptidoglycan biosynthetic process"/>
    <property type="evidence" value="ECO:0007669"/>
    <property type="project" value="UniProtKB-UniPathway"/>
</dbReference>
<dbReference type="PROSITE" id="PS52029">
    <property type="entry name" value="LD_TPASE"/>
    <property type="match status" value="1"/>
</dbReference>
<dbReference type="EMBL" id="FNCV01000008">
    <property type="protein sequence ID" value="SDH61185.1"/>
    <property type="molecule type" value="Genomic_DNA"/>
</dbReference>
<sequence length="166" mass="18274">MEIQVSASGRLTIGPHRWPCALGRGGVRTDKREGDGATPTGRYPLRHLLYRPDRWPTPPATTLPTQAIRPNDGWCDDPTHQDYNRPVTLPHPASAENLWRQDHLYDLVIVLGHNDDPPQPGLGSAIFLHLAGVNYPPTEGCIALAPPHMTLLLKLIPPTTNLTITP</sequence>
<feature type="region of interest" description="Disordered" evidence="8">
    <location>
        <begin position="54"/>
        <end position="73"/>
    </location>
</feature>
<evidence type="ECO:0000256" key="1">
    <source>
        <dbReference type="ARBA" id="ARBA00004752"/>
    </source>
</evidence>
<evidence type="ECO:0000256" key="5">
    <source>
        <dbReference type="ARBA" id="ARBA00022984"/>
    </source>
</evidence>
<proteinExistence type="inferred from homology"/>
<reference evidence="11" key="1">
    <citation type="submission" date="2016-10" db="EMBL/GenBank/DDBJ databases">
        <authorList>
            <person name="Varghese N."/>
            <person name="Submissions S."/>
        </authorList>
    </citation>
    <scope>NUCLEOTIDE SEQUENCE [LARGE SCALE GENOMIC DNA]</scope>
    <source>
        <strain evidence="11">930I</strain>
    </source>
</reference>
<evidence type="ECO:0000256" key="7">
    <source>
        <dbReference type="PROSITE-ProRule" id="PRU01373"/>
    </source>
</evidence>
<feature type="domain" description="L,D-TPase catalytic" evidence="9">
    <location>
        <begin position="1"/>
        <end position="165"/>
    </location>
</feature>
<feature type="active site" description="Nucleophile" evidence="7">
    <location>
        <position position="141"/>
    </location>
</feature>
<evidence type="ECO:0000256" key="6">
    <source>
        <dbReference type="ARBA" id="ARBA00023316"/>
    </source>
</evidence>
<dbReference type="Proteomes" id="UP000217076">
    <property type="component" value="Unassembled WGS sequence"/>
</dbReference>
<accession>A0A1G8DU97</accession>
<evidence type="ECO:0000313" key="11">
    <source>
        <dbReference type="Proteomes" id="UP000217076"/>
    </source>
</evidence>
<dbReference type="GO" id="GO:0004180">
    <property type="term" value="F:carboxypeptidase activity"/>
    <property type="evidence" value="ECO:0007669"/>
    <property type="project" value="UniProtKB-ARBA"/>
</dbReference>
<dbReference type="InterPro" id="IPR005490">
    <property type="entry name" value="LD_TPept_cat_dom"/>
</dbReference>
<keyword evidence="4 7" id="KW-0133">Cell shape</keyword>
<evidence type="ECO:0000256" key="8">
    <source>
        <dbReference type="SAM" id="MobiDB-lite"/>
    </source>
</evidence>
<evidence type="ECO:0000259" key="9">
    <source>
        <dbReference type="PROSITE" id="PS52029"/>
    </source>
</evidence>
<evidence type="ECO:0000256" key="3">
    <source>
        <dbReference type="ARBA" id="ARBA00022679"/>
    </source>
</evidence>
<dbReference type="STRING" id="83401.SAMN05421742_108120"/>
<dbReference type="UniPathway" id="UPA00219"/>
<organism evidence="10 11">
    <name type="scientific">Roseospirillum parvum</name>
    <dbReference type="NCBI Taxonomy" id="83401"/>
    <lineage>
        <taxon>Bacteria</taxon>
        <taxon>Pseudomonadati</taxon>
        <taxon>Pseudomonadota</taxon>
        <taxon>Alphaproteobacteria</taxon>
        <taxon>Rhodospirillales</taxon>
        <taxon>Rhodospirillaceae</taxon>
        <taxon>Roseospirillum</taxon>
    </lineage>
</organism>
<dbReference type="GO" id="GO:0016740">
    <property type="term" value="F:transferase activity"/>
    <property type="evidence" value="ECO:0007669"/>
    <property type="project" value="UniProtKB-KW"/>
</dbReference>
<protein>
    <submittedName>
        <fullName evidence="10">L,D-transpeptidase catalytic domain</fullName>
    </submittedName>
</protein>
<dbReference type="RefSeq" id="WP_092620668.1">
    <property type="nucleotide sequence ID" value="NZ_FNCV01000008.1"/>
</dbReference>
<dbReference type="PANTHER" id="PTHR38589">
    <property type="entry name" value="BLR0621 PROTEIN"/>
    <property type="match status" value="1"/>
</dbReference>
<dbReference type="CDD" id="cd16913">
    <property type="entry name" value="YkuD_like"/>
    <property type="match status" value="1"/>
</dbReference>
<dbReference type="OrthoDB" id="9804204at2"/>
<comment type="similarity">
    <text evidence="2">Belongs to the YkuD family.</text>
</comment>
<keyword evidence="11" id="KW-1185">Reference proteome</keyword>
<evidence type="ECO:0000256" key="2">
    <source>
        <dbReference type="ARBA" id="ARBA00005992"/>
    </source>
</evidence>
<dbReference type="AlphaFoldDB" id="A0A1G8DU97"/>
<dbReference type="SUPFAM" id="SSF141523">
    <property type="entry name" value="L,D-transpeptidase catalytic domain-like"/>
    <property type="match status" value="1"/>
</dbReference>
<dbReference type="Pfam" id="PF03734">
    <property type="entry name" value="YkuD"/>
    <property type="match status" value="1"/>
</dbReference>
<gene>
    <name evidence="10" type="ORF">SAMN05421742_108120</name>
</gene>